<gene>
    <name evidence="6" type="primary">fabR_1</name>
    <name evidence="6" type="ORF">GCM10022277_21500</name>
</gene>
<evidence type="ECO:0000313" key="7">
    <source>
        <dbReference type="Proteomes" id="UP001501565"/>
    </source>
</evidence>
<sequence length="190" mass="21503">MDAALGLVGGGENFSSISLREVAKNAGVVPTSFYRHFTDMEELGLNVVDDLGLLLRKLMRNSRQSGAYAEALNRSSIEVYTDFVSEHKNYFYFMCQCRTGGTLALRSAIRNEFKYFASELATDIRALPLLNQVNSLDLDMMAQLMVETVFESTIDFLDQADTSPNFRQEFINLMVKKLRLIWLGAGEWRS</sequence>
<evidence type="ECO:0000313" key="6">
    <source>
        <dbReference type="EMBL" id="GAA3925206.1"/>
    </source>
</evidence>
<feature type="DNA-binding region" description="H-T-H motif" evidence="4">
    <location>
        <begin position="18"/>
        <end position="37"/>
    </location>
</feature>
<evidence type="ECO:0000256" key="2">
    <source>
        <dbReference type="ARBA" id="ARBA00023125"/>
    </source>
</evidence>
<evidence type="ECO:0000256" key="3">
    <source>
        <dbReference type="ARBA" id="ARBA00023163"/>
    </source>
</evidence>
<keyword evidence="2 4" id="KW-0238">DNA-binding</keyword>
<proteinExistence type="predicted"/>
<comment type="caution">
    <text evidence="6">The sequence shown here is derived from an EMBL/GenBank/DDBJ whole genome shotgun (WGS) entry which is preliminary data.</text>
</comment>
<name>A0ABP7ML07_9GAMM</name>
<evidence type="ECO:0000259" key="5">
    <source>
        <dbReference type="PROSITE" id="PS50977"/>
    </source>
</evidence>
<feature type="domain" description="HTH tetR-type" evidence="5">
    <location>
        <begin position="1"/>
        <end position="55"/>
    </location>
</feature>
<dbReference type="PANTHER" id="PTHR47752">
    <property type="entry name" value="HTH-TYPE TRANSCRIPTIONAL REPRESSOR FABR"/>
    <property type="match status" value="1"/>
</dbReference>
<dbReference type="Gene3D" id="1.10.10.60">
    <property type="entry name" value="Homeodomain-like"/>
    <property type="match status" value="1"/>
</dbReference>
<keyword evidence="1" id="KW-0805">Transcription regulation</keyword>
<organism evidence="6 7">
    <name type="scientific">Litoribacillus peritrichatus</name>
    <dbReference type="NCBI Taxonomy" id="718191"/>
    <lineage>
        <taxon>Bacteria</taxon>
        <taxon>Pseudomonadati</taxon>
        <taxon>Pseudomonadota</taxon>
        <taxon>Gammaproteobacteria</taxon>
        <taxon>Oceanospirillales</taxon>
        <taxon>Oceanospirillaceae</taxon>
        <taxon>Litoribacillus</taxon>
    </lineage>
</organism>
<dbReference type="Pfam" id="PF00440">
    <property type="entry name" value="TetR_N"/>
    <property type="match status" value="1"/>
</dbReference>
<reference evidence="7" key="1">
    <citation type="journal article" date="2019" name="Int. J. Syst. Evol. Microbiol.">
        <title>The Global Catalogue of Microorganisms (GCM) 10K type strain sequencing project: providing services to taxonomists for standard genome sequencing and annotation.</title>
        <authorList>
            <consortium name="The Broad Institute Genomics Platform"/>
            <consortium name="The Broad Institute Genome Sequencing Center for Infectious Disease"/>
            <person name="Wu L."/>
            <person name="Ma J."/>
        </authorList>
    </citation>
    <scope>NUCLEOTIDE SEQUENCE [LARGE SCALE GENOMIC DNA]</scope>
    <source>
        <strain evidence="7">JCM 17551</strain>
    </source>
</reference>
<dbReference type="InterPro" id="IPR009057">
    <property type="entry name" value="Homeodomain-like_sf"/>
</dbReference>
<dbReference type="PROSITE" id="PS50977">
    <property type="entry name" value="HTH_TETR_2"/>
    <property type="match status" value="1"/>
</dbReference>
<dbReference type="InterPro" id="IPR050692">
    <property type="entry name" value="HTH_transcr_repressor_FabR"/>
</dbReference>
<keyword evidence="7" id="KW-1185">Reference proteome</keyword>
<keyword evidence="3" id="KW-0804">Transcription</keyword>
<dbReference type="InterPro" id="IPR054129">
    <property type="entry name" value="DesT_TetR_C"/>
</dbReference>
<dbReference type="Proteomes" id="UP001501565">
    <property type="component" value="Unassembled WGS sequence"/>
</dbReference>
<evidence type="ECO:0000256" key="1">
    <source>
        <dbReference type="ARBA" id="ARBA00023015"/>
    </source>
</evidence>
<dbReference type="SUPFAM" id="SSF46689">
    <property type="entry name" value="Homeodomain-like"/>
    <property type="match status" value="1"/>
</dbReference>
<dbReference type="InterPro" id="IPR001647">
    <property type="entry name" value="HTH_TetR"/>
</dbReference>
<accession>A0ABP7ML07</accession>
<protein>
    <submittedName>
        <fullName evidence="6">HTH-type transcriptional repressor FabR</fullName>
    </submittedName>
</protein>
<dbReference type="Gene3D" id="1.10.357.10">
    <property type="entry name" value="Tetracycline Repressor, domain 2"/>
    <property type="match status" value="1"/>
</dbReference>
<evidence type="ECO:0000256" key="4">
    <source>
        <dbReference type="PROSITE-ProRule" id="PRU00335"/>
    </source>
</evidence>
<dbReference type="PANTHER" id="PTHR47752:SF1">
    <property type="entry name" value="HTH-TYPE TRANSCRIPTIONAL REPRESSOR FABR"/>
    <property type="match status" value="1"/>
</dbReference>
<dbReference type="EMBL" id="BAABBN010000007">
    <property type="protein sequence ID" value="GAA3925206.1"/>
    <property type="molecule type" value="Genomic_DNA"/>
</dbReference>
<dbReference type="Pfam" id="PF21943">
    <property type="entry name" value="TetR_C_46"/>
    <property type="match status" value="1"/>
</dbReference>